<dbReference type="AlphaFoldDB" id="A0A3E2B5R1"/>
<organism evidence="2 3">
    <name type="scientific">Evtepia gabavorous</name>
    <dbReference type="NCBI Taxonomy" id="2211183"/>
    <lineage>
        <taxon>Bacteria</taxon>
        <taxon>Bacillati</taxon>
        <taxon>Bacillota</taxon>
        <taxon>Clostridia</taxon>
        <taxon>Eubacteriales</taxon>
        <taxon>Evtepia</taxon>
    </lineage>
</organism>
<sequence length="148" mass="16694">MRRIVMKIYDKKKFWSGLGILAIGILFFFYDLSSPSANGFQAKWNLILGLIVMAFGIADSARALSRKKTREARIEQMDERNQLVRLASKAKTLDIMQVLLFVVMVASLVGLKKTGYLPFAGMALAAGLFVVLVIFIELFVGMYYEEKK</sequence>
<reference evidence="2 3" key="1">
    <citation type="submission" date="2018-07" db="EMBL/GenBank/DDBJ databases">
        <title>GABA Modulating Bacteria of the Human Gut Microbiota.</title>
        <authorList>
            <person name="Strandwitz P."/>
            <person name="Kim K.H."/>
            <person name="Terekhova D."/>
            <person name="Liu J.K."/>
            <person name="Sharma A."/>
            <person name="Levering J."/>
            <person name="Mcdonald D."/>
            <person name="Dietrich D."/>
            <person name="Ramadhar T.R."/>
            <person name="Lekbua A."/>
            <person name="Mroue N."/>
            <person name="Liston C."/>
            <person name="Stewart E.J."/>
            <person name="Dubin M.J."/>
            <person name="Zengler K."/>
            <person name="Knight R."/>
            <person name="Gilbert J.A."/>
            <person name="Clardy J."/>
            <person name="Lewis K."/>
        </authorList>
    </citation>
    <scope>NUCLEOTIDE SEQUENCE [LARGE SCALE GENOMIC DNA]</scope>
    <source>
        <strain evidence="2 3">KLE1738</strain>
    </source>
</reference>
<dbReference type="Proteomes" id="UP000260649">
    <property type="component" value="Unassembled WGS sequence"/>
</dbReference>
<keyword evidence="1" id="KW-0472">Membrane</keyword>
<keyword evidence="3" id="KW-1185">Reference proteome</keyword>
<feature type="transmembrane region" description="Helical" evidence="1">
    <location>
        <begin position="93"/>
        <end position="111"/>
    </location>
</feature>
<dbReference type="Pfam" id="PF09946">
    <property type="entry name" value="DUF2178"/>
    <property type="match status" value="1"/>
</dbReference>
<feature type="transmembrane region" description="Helical" evidence="1">
    <location>
        <begin position="117"/>
        <end position="144"/>
    </location>
</feature>
<evidence type="ECO:0000256" key="1">
    <source>
        <dbReference type="SAM" id="Phobius"/>
    </source>
</evidence>
<dbReference type="InterPro" id="IPR019235">
    <property type="entry name" value="DUF2178_TM"/>
</dbReference>
<dbReference type="OrthoDB" id="2087000at2"/>
<dbReference type="EMBL" id="QQRQ01000003">
    <property type="protein sequence ID" value="RFT07345.1"/>
    <property type="molecule type" value="Genomic_DNA"/>
</dbReference>
<comment type="caution">
    <text evidence="2">The sequence shown here is derived from an EMBL/GenBank/DDBJ whole genome shotgun (WGS) entry which is preliminary data.</text>
</comment>
<proteinExistence type="predicted"/>
<name>A0A3E2B5R1_9FIRM</name>
<keyword evidence="1" id="KW-0812">Transmembrane</keyword>
<evidence type="ECO:0000313" key="3">
    <source>
        <dbReference type="Proteomes" id="UP000260649"/>
    </source>
</evidence>
<accession>A0A3E2B5R1</accession>
<keyword evidence="1" id="KW-1133">Transmembrane helix</keyword>
<feature type="transmembrane region" description="Helical" evidence="1">
    <location>
        <begin position="42"/>
        <end position="64"/>
    </location>
</feature>
<gene>
    <name evidence="2" type="ORF">DV520_03255</name>
</gene>
<evidence type="ECO:0000313" key="2">
    <source>
        <dbReference type="EMBL" id="RFT07345.1"/>
    </source>
</evidence>
<feature type="transmembrane region" description="Helical" evidence="1">
    <location>
        <begin position="12"/>
        <end position="30"/>
    </location>
</feature>
<protein>
    <submittedName>
        <fullName evidence="2">DUF2178 domain-containing protein</fullName>
    </submittedName>
</protein>